<dbReference type="EMBL" id="JAKLMC020000019">
    <property type="protein sequence ID" value="KAK5951687.1"/>
    <property type="molecule type" value="Genomic_DNA"/>
</dbReference>
<feature type="domain" description="Heterokaryon incompatibility" evidence="1">
    <location>
        <begin position="132"/>
        <end position="281"/>
    </location>
</feature>
<dbReference type="Proteomes" id="UP001316803">
    <property type="component" value="Unassembled WGS sequence"/>
</dbReference>
<dbReference type="PANTHER" id="PTHR33112">
    <property type="entry name" value="DOMAIN PROTEIN, PUTATIVE-RELATED"/>
    <property type="match status" value="1"/>
</dbReference>
<keyword evidence="2" id="KW-0436">Ligase</keyword>
<dbReference type="Pfam" id="PF06985">
    <property type="entry name" value="HET"/>
    <property type="match status" value="1"/>
</dbReference>
<proteinExistence type="predicted"/>
<evidence type="ECO:0000259" key="1">
    <source>
        <dbReference type="Pfam" id="PF06985"/>
    </source>
</evidence>
<keyword evidence="3" id="KW-1185">Reference proteome</keyword>
<organism evidence="2 3">
    <name type="scientific">Knufia fluminis</name>
    <dbReference type="NCBI Taxonomy" id="191047"/>
    <lineage>
        <taxon>Eukaryota</taxon>
        <taxon>Fungi</taxon>
        <taxon>Dikarya</taxon>
        <taxon>Ascomycota</taxon>
        <taxon>Pezizomycotina</taxon>
        <taxon>Eurotiomycetes</taxon>
        <taxon>Chaetothyriomycetidae</taxon>
        <taxon>Chaetothyriales</taxon>
        <taxon>Trichomeriaceae</taxon>
        <taxon>Knufia</taxon>
    </lineage>
</organism>
<keyword evidence="2" id="KW-0030">Aminoacyl-tRNA synthetase</keyword>
<protein>
    <submittedName>
        <fullName evidence="2">Cytosolic leucyl tRNA synthetase</fullName>
        <ecNumber evidence="2">6.1.1.4</ecNumber>
    </submittedName>
</protein>
<dbReference type="PANTHER" id="PTHR33112:SF16">
    <property type="entry name" value="HETEROKARYON INCOMPATIBILITY DOMAIN-CONTAINING PROTEIN"/>
    <property type="match status" value="1"/>
</dbReference>
<comment type="caution">
    <text evidence="2">The sequence shown here is derived from an EMBL/GenBank/DDBJ whole genome shotgun (WGS) entry which is preliminary data.</text>
</comment>
<accession>A0AAN8EIL5</accession>
<gene>
    <name evidence="2" type="primary">CDC60_2</name>
    <name evidence="2" type="ORF">OHC33_007366</name>
</gene>
<sequence length="340" mass="38428">MWEFIATKQRFNMEGDPMLSEGWLIRLYAVQASGTEWSWRGYTAIEFRSGDRTSSQDCSNSPTYTNADLDAKSASSMDQIRRWSVNCSLYHRHTDVNIQIRLPTRVIVVDSCLTRPKLYVDRGLTTGHNALYAALSYCWGKSKATVTTTRTLEQHATYVFDLASLPKTLQDAVTVTRALGLRYLWVDALCILQGNDPETRRDWDTESSKMSSVFSNAYVTIIAASSSDCNDGIFRKSSIIPTSKISTDGFLDRKIWSAHRKLDSDLGLSTQYNVRAWTLQEMVLSPRALFFTPSMKYWKCACGVIGEDCKQARFTAVKSMTKELAQRTGMLWCKNTHVGS</sequence>
<reference evidence="2 3" key="1">
    <citation type="submission" date="2022-12" db="EMBL/GenBank/DDBJ databases">
        <title>Genomic features and morphological characterization of a novel Knufia sp. strain isolated from spacecraft assembly facility.</title>
        <authorList>
            <person name="Teixeira M."/>
            <person name="Chander A.M."/>
            <person name="Stajich J.E."/>
            <person name="Venkateswaran K."/>
        </authorList>
    </citation>
    <scope>NUCLEOTIDE SEQUENCE [LARGE SCALE GENOMIC DNA]</scope>
    <source>
        <strain evidence="2 3">FJI-L2-BK-P2</strain>
    </source>
</reference>
<dbReference type="InterPro" id="IPR010730">
    <property type="entry name" value="HET"/>
</dbReference>
<dbReference type="EC" id="6.1.1.4" evidence="2"/>
<dbReference type="AlphaFoldDB" id="A0AAN8EIL5"/>
<evidence type="ECO:0000313" key="2">
    <source>
        <dbReference type="EMBL" id="KAK5951687.1"/>
    </source>
</evidence>
<dbReference type="GO" id="GO:0004823">
    <property type="term" value="F:leucine-tRNA ligase activity"/>
    <property type="evidence" value="ECO:0007669"/>
    <property type="project" value="UniProtKB-EC"/>
</dbReference>
<name>A0AAN8EIL5_9EURO</name>
<evidence type="ECO:0000313" key="3">
    <source>
        <dbReference type="Proteomes" id="UP001316803"/>
    </source>
</evidence>